<dbReference type="PANTHER" id="PTHR19443:SF30">
    <property type="entry name" value="GLUCOKINASE-1-RELATED"/>
    <property type="match status" value="1"/>
</dbReference>
<dbReference type="AlphaFoldDB" id="A0A433Q9L7"/>
<comment type="pathway">
    <text evidence="1">Carbohydrate degradation; glycolysis; D-glyceraldehyde 3-phosphate and glycerone phosphate from D-glucose: step 1/4.</text>
</comment>
<dbReference type="GO" id="GO:0005739">
    <property type="term" value="C:mitochondrion"/>
    <property type="evidence" value="ECO:0007669"/>
    <property type="project" value="TreeGrafter"/>
</dbReference>
<dbReference type="GO" id="GO:0001678">
    <property type="term" value="P:intracellular glucose homeostasis"/>
    <property type="evidence" value="ECO:0007669"/>
    <property type="project" value="InterPro"/>
</dbReference>
<comment type="pathway">
    <text evidence="2">Carbohydrate metabolism; hexose metabolism.</text>
</comment>
<evidence type="ECO:0000313" key="16">
    <source>
        <dbReference type="Proteomes" id="UP000274822"/>
    </source>
</evidence>
<dbReference type="Pfam" id="PF00349">
    <property type="entry name" value="Hexokinase_1"/>
    <property type="match status" value="1"/>
</dbReference>
<dbReference type="GO" id="GO:0008865">
    <property type="term" value="F:fructokinase activity"/>
    <property type="evidence" value="ECO:0007669"/>
    <property type="project" value="TreeGrafter"/>
</dbReference>
<dbReference type="Gene3D" id="3.30.420.40">
    <property type="match status" value="1"/>
</dbReference>
<dbReference type="FunFam" id="3.30.420.40:FF:000805">
    <property type="entry name" value="Hexokinase-2"/>
    <property type="match status" value="1"/>
</dbReference>
<dbReference type="GO" id="GO:0005536">
    <property type="term" value="F:D-glucose binding"/>
    <property type="evidence" value="ECO:0007669"/>
    <property type="project" value="InterPro"/>
</dbReference>
<evidence type="ECO:0000259" key="13">
    <source>
        <dbReference type="Pfam" id="PF00349"/>
    </source>
</evidence>
<keyword evidence="8 12" id="KW-0324">Glycolysis</keyword>
<gene>
    <name evidence="15" type="ORF">BC938DRAFT_470722</name>
</gene>
<dbReference type="GO" id="GO:0005829">
    <property type="term" value="C:cytosol"/>
    <property type="evidence" value="ECO:0007669"/>
    <property type="project" value="TreeGrafter"/>
</dbReference>
<dbReference type="PRINTS" id="PR00475">
    <property type="entry name" value="HEXOKINASE"/>
</dbReference>
<evidence type="ECO:0000256" key="6">
    <source>
        <dbReference type="ARBA" id="ARBA00022777"/>
    </source>
</evidence>
<name>A0A433Q9L7_9FUNG</name>
<evidence type="ECO:0000256" key="2">
    <source>
        <dbReference type="ARBA" id="ARBA00005028"/>
    </source>
</evidence>
<keyword evidence="16" id="KW-1185">Reference proteome</keyword>
<dbReference type="UniPathway" id="UPA00109">
    <property type="reaction ID" value="UER00180"/>
</dbReference>
<evidence type="ECO:0000313" key="15">
    <source>
        <dbReference type="EMBL" id="RUS26477.1"/>
    </source>
</evidence>
<feature type="domain" description="Hexokinase N-terminal" evidence="13">
    <location>
        <begin position="27"/>
        <end position="220"/>
    </location>
</feature>
<keyword evidence="6 12" id="KW-0418">Kinase</keyword>
<comment type="similarity">
    <text evidence="3 12">Belongs to the hexokinase family.</text>
</comment>
<dbReference type="PANTHER" id="PTHR19443">
    <property type="entry name" value="HEXOKINASE"/>
    <property type="match status" value="1"/>
</dbReference>
<sequence length="476" mass="51985">MSVFSRRQHLAVAVEDVGGTQAQHDAVAELIRAFTVSADKLRAIQTHFISEMEKGLKHHGQTVAMIPSFVEGRLTGQEKGTFLALDLGGTNLRVVQVELLGAGEFTTKSTKYKVSEELKTTDAKNLFNFIADSIDSFLAEHGLDAAEEAIPLGFTFSFPVYQSKINRGTLKSWTKGFSCPGLVGKDPVVMLQDALAKKHVPVFVTALVNDTVGTLLSHAYRNPDTMAGIILGTGTNGAYIENMKNIEKWDGGSTTSNEMIINMEFGAFDNERRALPLTMFDNKLDRESINPHEQIFEKMIAGMYLGEIVRNTLLHLIDRELLFSSNSSKELNEMWSLETTYMSAIEADADPQLESTKNILEQTLSIPSTTLTDRRIVKKVCELVGTRAARLASAAIGGIIAHRDALETGCACGIDGSLYEFYPNFETRMYAALKELFGEGVEKKIRLGLAKDGSGVGAALVACVAAKMFKSLPVPV</sequence>
<comment type="catalytic activity">
    <reaction evidence="10">
        <text>D-fructose + ATP = D-fructose 6-phosphate + ADP + H(+)</text>
        <dbReference type="Rhea" id="RHEA:16125"/>
        <dbReference type="ChEBI" id="CHEBI:15378"/>
        <dbReference type="ChEBI" id="CHEBI:30616"/>
        <dbReference type="ChEBI" id="CHEBI:37721"/>
        <dbReference type="ChEBI" id="CHEBI:61527"/>
        <dbReference type="ChEBI" id="CHEBI:456216"/>
        <dbReference type="EC" id="2.7.1.1"/>
    </reaction>
    <physiologicalReaction direction="left-to-right" evidence="10">
        <dbReference type="Rhea" id="RHEA:16126"/>
    </physiologicalReaction>
</comment>
<dbReference type="SUPFAM" id="SSF53067">
    <property type="entry name" value="Actin-like ATPase domain"/>
    <property type="match status" value="2"/>
</dbReference>
<feature type="domain" description="Hexokinase C-terminal" evidence="14">
    <location>
        <begin position="227"/>
        <end position="464"/>
    </location>
</feature>
<dbReference type="EC" id="2.7.1.-" evidence="12"/>
<evidence type="ECO:0000256" key="9">
    <source>
        <dbReference type="ARBA" id="ARBA00044613"/>
    </source>
</evidence>
<dbReference type="EMBL" id="RBNJ01010361">
    <property type="protein sequence ID" value="RUS26477.1"/>
    <property type="molecule type" value="Genomic_DNA"/>
</dbReference>
<dbReference type="GO" id="GO:0004340">
    <property type="term" value="F:glucokinase activity"/>
    <property type="evidence" value="ECO:0007669"/>
    <property type="project" value="TreeGrafter"/>
</dbReference>
<evidence type="ECO:0000256" key="7">
    <source>
        <dbReference type="ARBA" id="ARBA00022840"/>
    </source>
</evidence>
<organism evidence="15 16">
    <name type="scientific">Jimgerdemannia flammicorona</name>
    <dbReference type="NCBI Taxonomy" id="994334"/>
    <lineage>
        <taxon>Eukaryota</taxon>
        <taxon>Fungi</taxon>
        <taxon>Fungi incertae sedis</taxon>
        <taxon>Mucoromycota</taxon>
        <taxon>Mucoromycotina</taxon>
        <taxon>Endogonomycetes</taxon>
        <taxon>Endogonales</taxon>
        <taxon>Endogonaceae</taxon>
        <taxon>Jimgerdemannia</taxon>
    </lineage>
</organism>
<evidence type="ECO:0000256" key="3">
    <source>
        <dbReference type="ARBA" id="ARBA00009225"/>
    </source>
</evidence>
<dbReference type="InterPro" id="IPR001312">
    <property type="entry name" value="Hexokinase"/>
</dbReference>
<evidence type="ECO:0000256" key="8">
    <source>
        <dbReference type="ARBA" id="ARBA00023152"/>
    </source>
</evidence>
<dbReference type="GO" id="GO:0006096">
    <property type="term" value="P:glycolytic process"/>
    <property type="evidence" value="ECO:0007669"/>
    <property type="project" value="UniProtKB-UniPathway"/>
</dbReference>
<accession>A0A433Q9L7</accession>
<comment type="catalytic activity">
    <reaction evidence="9">
        <text>a D-hexose + ATP = a D-hexose 6-phosphate + ADP + H(+)</text>
        <dbReference type="Rhea" id="RHEA:22740"/>
        <dbReference type="ChEBI" id="CHEBI:4194"/>
        <dbReference type="ChEBI" id="CHEBI:15378"/>
        <dbReference type="ChEBI" id="CHEBI:30616"/>
        <dbReference type="ChEBI" id="CHEBI:229467"/>
        <dbReference type="ChEBI" id="CHEBI:456216"/>
        <dbReference type="EC" id="2.7.1.1"/>
    </reaction>
    <physiologicalReaction direction="left-to-right" evidence="9">
        <dbReference type="Rhea" id="RHEA:22741"/>
    </physiologicalReaction>
</comment>
<dbReference type="FunFam" id="3.40.367.20:FF:000020">
    <property type="entry name" value="Hexokinase-1"/>
    <property type="match status" value="1"/>
</dbReference>
<keyword evidence="7 12" id="KW-0067">ATP-binding</keyword>
<dbReference type="GO" id="GO:0006006">
    <property type="term" value="P:glucose metabolic process"/>
    <property type="evidence" value="ECO:0007669"/>
    <property type="project" value="UniProtKB-ARBA"/>
</dbReference>
<evidence type="ECO:0000256" key="12">
    <source>
        <dbReference type="RuleBase" id="RU362007"/>
    </source>
</evidence>
<evidence type="ECO:0000256" key="1">
    <source>
        <dbReference type="ARBA" id="ARBA00004888"/>
    </source>
</evidence>
<dbReference type="PROSITE" id="PS00378">
    <property type="entry name" value="HEXOKINASE_1"/>
    <property type="match status" value="1"/>
</dbReference>
<dbReference type="InterPro" id="IPR043129">
    <property type="entry name" value="ATPase_NBD"/>
</dbReference>
<dbReference type="InterPro" id="IPR022672">
    <property type="entry name" value="Hexokinase_N"/>
</dbReference>
<reference evidence="15 16" key="1">
    <citation type="journal article" date="2018" name="New Phytol.">
        <title>Phylogenomics of Endogonaceae and evolution of mycorrhizas within Mucoromycota.</title>
        <authorList>
            <person name="Chang Y."/>
            <person name="Desiro A."/>
            <person name="Na H."/>
            <person name="Sandor L."/>
            <person name="Lipzen A."/>
            <person name="Clum A."/>
            <person name="Barry K."/>
            <person name="Grigoriev I.V."/>
            <person name="Martin F.M."/>
            <person name="Stajich J.E."/>
            <person name="Smith M.E."/>
            <person name="Bonito G."/>
            <person name="Spatafora J.W."/>
        </authorList>
    </citation>
    <scope>NUCLEOTIDE SEQUENCE [LARGE SCALE GENOMIC DNA]</scope>
    <source>
        <strain evidence="15 16">AD002</strain>
    </source>
</reference>
<dbReference type="Gene3D" id="3.40.367.20">
    <property type="match status" value="1"/>
</dbReference>
<proteinExistence type="inferred from homology"/>
<evidence type="ECO:0000259" key="14">
    <source>
        <dbReference type="Pfam" id="PF03727"/>
    </source>
</evidence>
<dbReference type="InterPro" id="IPR019807">
    <property type="entry name" value="Hexokinase_BS"/>
</dbReference>
<dbReference type="Proteomes" id="UP000274822">
    <property type="component" value="Unassembled WGS sequence"/>
</dbReference>
<dbReference type="CDD" id="cd24018">
    <property type="entry name" value="ASKHA_NBD_HK_fungi"/>
    <property type="match status" value="1"/>
</dbReference>
<dbReference type="Pfam" id="PF03727">
    <property type="entry name" value="Hexokinase_2"/>
    <property type="match status" value="1"/>
</dbReference>
<keyword evidence="4 12" id="KW-0808">Transferase</keyword>
<evidence type="ECO:0000256" key="10">
    <source>
        <dbReference type="ARBA" id="ARBA00047905"/>
    </source>
</evidence>
<comment type="catalytic activity">
    <reaction evidence="11">
        <text>D-glucose + ATP = D-glucose 6-phosphate + ADP + H(+)</text>
        <dbReference type="Rhea" id="RHEA:17825"/>
        <dbReference type="ChEBI" id="CHEBI:4167"/>
        <dbReference type="ChEBI" id="CHEBI:15378"/>
        <dbReference type="ChEBI" id="CHEBI:30616"/>
        <dbReference type="ChEBI" id="CHEBI:61548"/>
        <dbReference type="ChEBI" id="CHEBI:456216"/>
        <dbReference type="EC" id="2.7.1.1"/>
    </reaction>
    <physiologicalReaction direction="left-to-right" evidence="11">
        <dbReference type="Rhea" id="RHEA:17826"/>
    </physiologicalReaction>
</comment>
<dbReference type="Gene3D" id="1.10.287.1250">
    <property type="match status" value="1"/>
</dbReference>
<keyword evidence="5 12" id="KW-0547">Nucleotide-binding</keyword>
<dbReference type="InterPro" id="IPR022673">
    <property type="entry name" value="Hexokinase_C"/>
</dbReference>
<dbReference type="GO" id="GO:0005524">
    <property type="term" value="F:ATP binding"/>
    <property type="evidence" value="ECO:0007669"/>
    <property type="project" value="UniProtKB-UniRule"/>
</dbReference>
<evidence type="ECO:0000256" key="4">
    <source>
        <dbReference type="ARBA" id="ARBA00022679"/>
    </source>
</evidence>
<comment type="caution">
    <text evidence="15">The sequence shown here is derived from an EMBL/GenBank/DDBJ whole genome shotgun (WGS) entry which is preliminary data.</text>
</comment>
<evidence type="ECO:0000256" key="5">
    <source>
        <dbReference type="ARBA" id="ARBA00022741"/>
    </source>
</evidence>
<protein>
    <recommendedName>
        <fullName evidence="12">Phosphotransferase</fullName>
        <ecNumber evidence="12">2.7.1.-</ecNumber>
    </recommendedName>
</protein>
<evidence type="ECO:0000256" key="11">
    <source>
        <dbReference type="ARBA" id="ARBA00048160"/>
    </source>
</evidence>
<dbReference type="PROSITE" id="PS51748">
    <property type="entry name" value="HEXOKINASE_2"/>
    <property type="match status" value="1"/>
</dbReference>